<proteinExistence type="predicted"/>
<name>A0A285L556_9NOCA</name>
<keyword evidence="3" id="KW-1185">Reference proteome</keyword>
<organism evidence="2 3">
    <name type="scientific">Nocardia amikacinitolerans</name>
    <dbReference type="NCBI Taxonomy" id="756689"/>
    <lineage>
        <taxon>Bacteria</taxon>
        <taxon>Bacillati</taxon>
        <taxon>Actinomycetota</taxon>
        <taxon>Actinomycetes</taxon>
        <taxon>Mycobacteriales</taxon>
        <taxon>Nocardiaceae</taxon>
        <taxon>Nocardia</taxon>
    </lineage>
</organism>
<dbReference type="AlphaFoldDB" id="A0A285L556"/>
<feature type="transmembrane region" description="Helical" evidence="1">
    <location>
        <begin position="67"/>
        <end position="90"/>
    </location>
</feature>
<evidence type="ECO:0000313" key="3">
    <source>
        <dbReference type="Proteomes" id="UP000219565"/>
    </source>
</evidence>
<accession>A0A285L556</accession>
<keyword evidence="1" id="KW-0472">Membrane</keyword>
<evidence type="ECO:0008006" key="4">
    <source>
        <dbReference type="Google" id="ProtNLM"/>
    </source>
</evidence>
<protein>
    <recommendedName>
        <fullName evidence="4">DUF2269 domain-containing protein</fullName>
    </recommendedName>
</protein>
<dbReference type="EMBL" id="OBEG01000001">
    <property type="protein sequence ID" value="SNY80070.1"/>
    <property type="molecule type" value="Genomic_DNA"/>
</dbReference>
<dbReference type="RefSeq" id="WP_097244655.1">
    <property type="nucleotide sequence ID" value="NZ_JAMTCW010000008.1"/>
</dbReference>
<reference evidence="2 3" key="1">
    <citation type="submission" date="2017-09" db="EMBL/GenBank/DDBJ databases">
        <authorList>
            <person name="Ehlers B."/>
            <person name="Leendertz F.H."/>
        </authorList>
    </citation>
    <scope>NUCLEOTIDE SEQUENCE [LARGE SCALE GENOMIC DNA]</scope>
    <source>
        <strain evidence="2 3">DSM 45537</strain>
    </source>
</reference>
<feature type="transmembrane region" description="Helical" evidence="1">
    <location>
        <begin position="110"/>
        <end position="136"/>
    </location>
</feature>
<feature type="transmembrane region" description="Helical" evidence="1">
    <location>
        <begin position="6"/>
        <end position="25"/>
    </location>
</feature>
<sequence length="139" mass="14283">MGIAALITWLLTAGGGSVLLGTWIAKGGAREPTASHLPPAVVFGHFLLAAAGLIVWIIYLIADSTALAWIAFALLVPVAALGFGMLARWLPVYRARTAEVGEATPPERHFPVAIVAAHGVLAVTTVVLVLLTALGVGAD</sequence>
<dbReference type="OrthoDB" id="4559777at2"/>
<evidence type="ECO:0000313" key="2">
    <source>
        <dbReference type="EMBL" id="SNY80070.1"/>
    </source>
</evidence>
<dbReference type="Proteomes" id="UP000219565">
    <property type="component" value="Unassembled WGS sequence"/>
</dbReference>
<feature type="transmembrane region" description="Helical" evidence="1">
    <location>
        <begin position="37"/>
        <end position="61"/>
    </location>
</feature>
<keyword evidence="1" id="KW-1133">Transmembrane helix</keyword>
<keyword evidence="1" id="KW-0812">Transmembrane</keyword>
<evidence type="ECO:0000256" key="1">
    <source>
        <dbReference type="SAM" id="Phobius"/>
    </source>
</evidence>
<gene>
    <name evidence="2" type="ORF">SAMN04244553_1820</name>
</gene>